<dbReference type="OrthoDB" id="9768185at2"/>
<dbReference type="PANTHER" id="PTHR30097:SF4">
    <property type="entry name" value="SLR6042 PROTEIN"/>
    <property type="match status" value="1"/>
</dbReference>
<dbReference type="GO" id="GO:0030313">
    <property type="term" value="C:cell envelope"/>
    <property type="evidence" value="ECO:0007669"/>
    <property type="project" value="TreeGrafter"/>
</dbReference>
<dbReference type="FunFam" id="2.40.420.20:FF:000006">
    <property type="entry name" value="RND family efflux transporter MFP subunit"/>
    <property type="match status" value="1"/>
</dbReference>
<dbReference type="EMBL" id="CP035704">
    <property type="protein sequence ID" value="QBB69553.1"/>
    <property type="molecule type" value="Genomic_DNA"/>
</dbReference>
<evidence type="ECO:0000256" key="4">
    <source>
        <dbReference type="SAM" id="SignalP"/>
    </source>
</evidence>
<dbReference type="InterPro" id="IPR006143">
    <property type="entry name" value="RND_pump_MFP"/>
</dbReference>
<dbReference type="KEGG" id="xbc:ELE36_03685"/>
<dbReference type="InterPro" id="IPR051909">
    <property type="entry name" value="MFP_Cation_Efflux"/>
</dbReference>
<feature type="coiled-coil region" evidence="3">
    <location>
        <begin position="106"/>
        <end position="133"/>
    </location>
</feature>
<dbReference type="AlphaFoldDB" id="A0A411HGD8"/>
<dbReference type="GO" id="GO:0015679">
    <property type="term" value="P:plasma membrane copper ion transport"/>
    <property type="evidence" value="ECO:0007669"/>
    <property type="project" value="TreeGrafter"/>
</dbReference>
<organism evidence="6 7">
    <name type="scientific">Pseudolysobacter antarcticus</name>
    <dbReference type="NCBI Taxonomy" id="2511995"/>
    <lineage>
        <taxon>Bacteria</taxon>
        <taxon>Pseudomonadati</taxon>
        <taxon>Pseudomonadota</taxon>
        <taxon>Gammaproteobacteria</taxon>
        <taxon>Lysobacterales</taxon>
        <taxon>Rhodanobacteraceae</taxon>
        <taxon>Pseudolysobacter</taxon>
    </lineage>
</organism>
<dbReference type="RefSeq" id="WP_129831810.1">
    <property type="nucleotide sequence ID" value="NZ_CP035704.1"/>
</dbReference>
<sequence length="352" mass="37318">MAVNLRNRLRHARGIVALSLLALGIAYAEEEAVVTASIHVAKAEVATMHETVSGFGTVEVPIDRMHAYSVAYQASVERVLVTPGQTVHKHDALMILHRTATSELEISHAQTDADFAEKELARLKNLLAQHLATNGEVALAQQAQQNAAAALTSARSRLGANTARTLAAETDGVIAAIAIGPGDVVGADTLLLKIAEGSELRVRVAIEPAELMHIAKDQSVEISLLRPGGETMTGKVEQALRQIDPQTRLAAAWIRINDAADLIPGSAVRARILTAARAVLSVPRSAVLPEGESAHVFVIAAGKAQEREVKTGIDDGQRIEIVDGLKAGEVIAISGNYELEDGMRVNIEADQP</sequence>
<dbReference type="SUPFAM" id="SSF111369">
    <property type="entry name" value="HlyD-like secretion proteins"/>
    <property type="match status" value="1"/>
</dbReference>
<dbReference type="GO" id="GO:0016020">
    <property type="term" value="C:membrane"/>
    <property type="evidence" value="ECO:0007669"/>
    <property type="project" value="InterPro"/>
</dbReference>
<accession>A0A411HGD8</accession>
<comment type="similarity">
    <text evidence="1">Belongs to the membrane fusion protein (MFP) (TC 8.A.1) family.</text>
</comment>
<gene>
    <name evidence="6" type="ORF">ELE36_03685</name>
</gene>
<evidence type="ECO:0000256" key="3">
    <source>
        <dbReference type="SAM" id="Coils"/>
    </source>
</evidence>
<dbReference type="Gene3D" id="2.40.420.20">
    <property type="match status" value="1"/>
</dbReference>
<dbReference type="InterPro" id="IPR058637">
    <property type="entry name" value="YknX-like_C"/>
</dbReference>
<dbReference type="Proteomes" id="UP000291562">
    <property type="component" value="Chromosome"/>
</dbReference>
<keyword evidence="3" id="KW-0175">Coiled coil</keyword>
<proteinExistence type="inferred from homology"/>
<evidence type="ECO:0000313" key="7">
    <source>
        <dbReference type="Proteomes" id="UP000291562"/>
    </source>
</evidence>
<dbReference type="Gene3D" id="2.40.30.170">
    <property type="match status" value="1"/>
</dbReference>
<dbReference type="PANTHER" id="PTHR30097">
    <property type="entry name" value="CATION EFFLUX SYSTEM PROTEIN CUSB"/>
    <property type="match status" value="1"/>
</dbReference>
<protein>
    <submittedName>
        <fullName evidence="6">Efflux RND transporter periplasmic adaptor subunit</fullName>
    </submittedName>
</protein>
<evidence type="ECO:0000256" key="2">
    <source>
        <dbReference type="ARBA" id="ARBA00022448"/>
    </source>
</evidence>
<name>A0A411HGD8_9GAMM</name>
<dbReference type="GO" id="GO:0060003">
    <property type="term" value="P:copper ion export"/>
    <property type="evidence" value="ECO:0007669"/>
    <property type="project" value="TreeGrafter"/>
</dbReference>
<reference evidence="6 7" key="1">
    <citation type="submission" date="2019-01" db="EMBL/GenBank/DDBJ databases">
        <title>Pseudolysobacter antarctica gen. nov., sp. nov., isolated from Fildes Peninsula, Antarctica.</title>
        <authorList>
            <person name="Wei Z."/>
            <person name="Peng F."/>
        </authorList>
    </citation>
    <scope>NUCLEOTIDE SEQUENCE [LARGE SCALE GENOMIC DNA]</scope>
    <source>
        <strain evidence="6 7">AQ6-296</strain>
    </source>
</reference>
<evidence type="ECO:0000259" key="5">
    <source>
        <dbReference type="Pfam" id="PF25989"/>
    </source>
</evidence>
<keyword evidence="4" id="KW-0732">Signal</keyword>
<feature type="signal peptide" evidence="4">
    <location>
        <begin position="1"/>
        <end position="28"/>
    </location>
</feature>
<keyword evidence="7" id="KW-1185">Reference proteome</keyword>
<dbReference type="Pfam" id="PF25989">
    <property type="entry name" value="YknX_C"/>
    <property type="match status" value="1"/>
</dbReference>
<feature type="domain" description="YknX-like C-terminal permuted SH3-like" evidence="5">
    <location>
        <begin position="279"/>
        <end position="346"/>
    </location>
</feature>
<evidence type="ECO:0000256" key="1">
    <source>
        <dbReference type="ARBA" id="ARBA00009477"/>
    </source>
</evidence>
<evidence type="ECO:0000313" key="6">
    <source>
        <dbReference type="EMBL" id="QBB69553.1"/>
    </source>
</evidence>
<dbReference type="NCBIfam" id="TIGR01730">
    <property type="entry name" value="RND_mfp"/>
    <property type="match status" value="1"/>
</dbReference>
<feature type="chain" id="PRO_5019507929" evidence="4">
    <location>
        <begin position="29"/>
        <end position="352"/>
    </location>
</feature>
<keyword evidence="2" id="KW-0813">Transport</keyword>
<dbReference type="GO" id="GO:0022857">
    <property type="term" value="F:transmembrane transporter activity"/>
    <property type="evidence" value="ECO:0007669"/>
    <property type="project" value="InterPro"/>
</dbReference>
<dbReference type="Gene3D" id="2.40.50.100">
    <property type="match status" value="1"/>
</dbReference>